<name>A0A401YNG0_9ACTN</name>
<dbReference type="EMBL" id="BIFH01000019">
    <property type="protein sequence ID" value="GCD96150.1"/>
    <property type="molecule type" value="Genomic_DNA"/>
</dbReference>
<dbReference type="Proteomes" id="UP000286931">
    <property type="component" value="Unassembled WGS sequence"/>
</dbReference>
<organism evidence="1 2">
    <name type="scientific">Embleya hyalina</name>
    <dbReference type="NCBI Taxonomy" id="516124"/>
    <lineage>
        <taxon>Bacteria</taxon>
        <taxon>Bacillati</taxon>
        <taxon>Actinomycetota</taxon>
        <taxon>Actinomycetes</taxon>
        <taxon>Kitasatosporales</taxon>
        <taxon>Streptomycetaceae</taxon>
        <taxon>Embleya</taxon>
    </lineage>
</organism>
<sequence length="97" mass="10535">MGFFRRVIVFFLGIAVLSPVLDGLSGPAFWVPVGIVAVVVWSIPGRRGGRTTGSGDGFRPSPPSCSTCGGAGRYIYRWSQTYGAMYADCKACRKRRR</sequence>
<protein>
    <submittedName>
        <fullName evidence="1">Uncharacterized protein</fullName>
    </submittedName>
</protein>
<dbReference type="AlphaFoldDB" id="A0A401YNG0"/>
<gene>
    <name evidence="1" type="ORF">EHYA_03834</name>
</gene>
<evidence type="ECO:0000313" key="1">
    <source>
        <dbReference type="EMBL" id="GCD96150.1"/>
    </source>
</evidence>
<reference evidence="1 2" key="1">
    <citation type="submission" date="2018-12" db="EMBL/GenBank/DDBJ databases">
        <title>Draft genome sequence of Embleya hyalina NBRC 13850T.</title>
        <authorList>
            <person name="Komaki H."/>
            <person name="Hosoyama A."/>
            <person name="Kimura A."/>
            <person name="Ichikawa N."/>
            <person name="Tamura T."/>
        </authorList>
    </citation>
    <scope>NUCLEOTIDE SEQUENCE [LARGE SCALE GENOMIC DNA]</scope>
    <source>
        <strain evidence="1 2">NBRC 13850</strain>
    </source>
</reference>
<proteinExistence type="predicted"/>
<evidence type="ECO:0000313" key="2">
    <source>
        <dbReference type="Proteomes" id="UP000286931"/>
    </source>
</evidence>
<keyword evidence="2" id="KW-1185">Reference proteome</keyword>
<comment type="caution">
    <text evidence="1">The sequence shown here is derived from an EMBL/GenBank/DDBJ whole genome shotgun (WGS) entry which is preliminary data.</text>
</comment>
<accession>A0A401YNG0</accession>